<keyword evidence="1" id="KW-0547">Nucleotide-binding</keyword>
<accession>A0A0N5D3K0</accession>
<evidence type="ECO:0000313" key="5">
    <source>
        <dbReference type="EMBL" id="VDN04967.1"/>
    </source>
</evidence>
<protein>
    <submittedName>
        <fullName evidence="7">OBG-type G domain-containing protein</fullName>
    </submittedName>
</protein>
<organism evidence="7">
    <name type="scientific">Thelazia callipaeda</name>
    <name type="common">Oriental eyeworm</name>
    <name type="synonym">Parasitic nematode</name>
    <dbReference type="NCBI Taxonomy" id="103827"/>
    <lineage>
        <taxon>Eukaryota</taxon>
        <taxon>Metazoa</taxon>
        <taxon>Ecdysozoa</taxon>
        <taxon>Nematoda</taxon>
        <taxon>Chromadorea</taxon>
        <taxon>Rhabditida</taxon>
        <taxon>Spirurina</taxon>
        <taxon>Spiruromorpha</taxon>
        <taxon>Thelazioidea</taxon>
        <taxon>Thelaziidae</taxon>
        <taxon>Thelazia</taxon>
    </lineage>
</organism>
<dbReference type="GO" id="GO:0003924">
    <property type="term" value="F:GTPase activity"/>
    <property type="evidence" value="ECO:0007669"/>
    <property type="project" value="InterPro"/>
</dbReference>
<evidence type="ECO:0000313" key="6">
    <source>
        <dbReference type="Proteomes" id="UP000276776"/>
    </source>
</evidence>
<dbReference type="GO" id="GO:0042254">
    <property type="term" value="P:ribosome biogenesis"/>
    <property type="evidence" value="ECO:0007669"/>
    <property type="project" value="UniProtKB-UniRule"/>
</dbReference>
<keyword evidence="2" id="KW-0342">GTP-binding</keyword>
<dbReference type="WBParaSite" id="TCLT_0000751301-mRNA-1">
    <property type="protein sequence ID" value="TCLT_0000751301-mRNA-1"/>
    <property type="gene ID" value="TCLT_0000751301"/>
</dbReference>
<dbReference type="PANTHER" id="PTHR11702">
    <property type="entry name" value="DEVELOPMENTALLY REGULATED GTP-BINDING PROTEIN-RELATED"/>
    <property type="match status" value="1"/>
</dbReference>
<dbReference type="InterPro" id="IPR006073">
    <property type="entry name" value="GTP-bd"/>
</dbReference>
<dbReference type="PROSITE" id="PS51710">
    <property type="entry name" value="G_OBG"/>
    <property type="match status" value="1"/>
</dbReference>
<reference evidence="7" key="1">
    <citation type="submission" date="2017-02" db="UniProtKB">
        <authorList>
            <consortium name="WormBaseParasite"/>
        </authorList>
    </citation>
    <scope>IDENTIFICATION</scope>
</reference>
<dbReference type="OrthoDB" id="10255148at2759"/>
<feature type="domain" description="Obg" evidence="4">
    <location>
        <begin position="24"/>
        <end position="162"/>
    </location>
</feature>
<evidence type="ECO:0000256" key="2">
    <source>
        <dbReference type="ARBA" id="ARBA00023134"/>
    </source>
</evidence>
<dbReference type="Pfam" id="PF01018">
    <property type="entry name" value="GTP1_OBG"/>
    <property type="match status" value="1"/>
</dbReference>
<dbReference type="Gene3D" id="3.40.50.300">
    <property type="entry name" value="P-loop containing nucleotide triphosphate hydrolases"/>
    <property type="match status" value="1"/>
</dbReference>
<evidence type="ECO:0000256" key="1">
    <source>
        <dbReference type="ARBA" id="ARBA00022741"/>
    </source>
</evidence>
<evidence type="ECO:0000313" key="7">
    <source>
        <dbReference type="WBParaSite" id="TCLT_0000751301-mRNA-1"/>
    </source>
</evidence>
<dbReference type="SUPFAM" id="SSF82051">
    <property type="entry name" value="Obg GTP-binding protein N-terminal domain"/>
    <property type="match status" value="1"/>
</dbReference>
<dbReference type="AlphaFoldDB" id="A0A0N5D3K0"/>
<reference evidence="5 6" key="2">
    <citation type="submission" date="2018-11" db="EMBL/GenBank/DDBJ databases">
        <authorList>
            <consortium name="Pathogen Informatics"/>
        </authorList>
    </citation>
    <scope>NUCLEOTIDE SEQUENCE [LARGE SCALE GENOMIC DNA]</scope>
</reference>
<evidence type="ECO:0000259" key="4">
    <source>
        <dbReference type="PROSITE" id="PS51883"/>
    </source>
</evidence>
<feature type="domain" description="OBG-type G" evidence="3">
    <location>
        <begin position="163"/>
        <end position="370"/>
    </location>
</feature>
<dbReference type="STRING" id="103827.A0A0N5D3K0"/>
<name>A0A0N5D3K0_THECL</name>
<dbReference type="GO" id="GO:0005739">
    <property type="term" value="C:mitochondrion"/>
    <property type="evidence" value="ECO:0007669"/>
    <property type="project" value="TreeGrafter"/>
</dbReference>
<dbReference type="InterPro" id="IPR031167">
    <property type="entry name" value="G_OBG"/>
</dbReference>
<dbReference type="InterPro" id="IPR045086">
    <property type="entry name" value="OBG_GTPase"/>
</dbReference>
<dbReference type="SUPFAM" id="SSF52540">
    <property type="entry name" value="P-loop containing nucleoside triphosphate hydrolases"/>
    <property type="match status" value="1"/>
</dbReference>
<dbReference type="InterPro" id="IPR036726">
    <property type="entry name" value="GTP1_OBG_dom_sf"/>
</dbReference>
<gene>
    <name evidence="5" type="ORF">TCLT_LOCUS7502</name>
</gene>
<dbReference type="EMBL" id="UYYF01004515">
    <property type="protein sequence ID" value="VDN04967.1"/>
    <property type="molecule type" value="Genomic_DNA"/>
</dbReference>
<dbReference type="PRINTS" id="PR00326">
    <property type="entry name" value="GTP1OBG"/>
</dbReference>
<dbReference type="Gene3D" id="2.70.210.12">
    <property type="entry name" value="GTP1/OBG domain"/>
    <property type="match status" value="1"/>
</dbReference>
<sequence>MVVLLRSLASQQRFYFSTVSREGVVNIDRLRLFLSAGHGGLGLKRFNGVGGDGGDVILIPDPKMSLETMVKNVKGTIVNVKAGNGMNASHTCLVASRGRSKILRVPLGVDVINTETKLLVARCSRPFFNYVVARGGQGACAENCFQASSGDRFLADLHLKLHANIGLVGFPNAGKSTLMKALIPKKCVKIACYPFTTLKPQIGHVTNFENESESSNLNEDRFSLSLADFPGLIEGAAANRGRGRHFLKHLENSDILLLVVDVFGFKLDLSFSNAYRSALETIALLNIELEKYDTSLVTKPAIVALNKIDLPGGEENAEELVRILQRKDWSTLVSAEIRPQRPLSLRTAIPIAAKDCRLGSLKKELKEIYERMNPLTDCGEMSFKKKFVLA</sequence>
<proteinExistence type="predicted"/>
<keyword evidence="6" id="KW-1185">Reference proteome</keyword>
<evidence type="ECO:0000259" key="3">
    <source>
        <dbReference type="PROSITE" id="PS51710"/>
    </source>
</evidence>
<dbReference type="GO" id="GO:0005525">
    <property type="term" value="F:GTP binding"/>
    <property type="evidence" value="ECO:0007669"/>
    <property type="project" value="UniProtKB-KW"/>
</dbReference>
<dbReference type="PANTHER" id="PTHR11702:SF43">
    <property type="entry name" value="GTP-BINDING PROTEIN 10"/>
    <property type="match status" value="1"/>
</dbReference>
<dbReference type="Proteomes" id="UP000276776">
    <property type="component" value="Unassembled WGS sequence"/>
</dbReference>
<dbReference type="InterPro" id="IPR027417">
    <property type="entry name" value="P-loop_NTPase"/>
</dbReference>
<dbReference type="Pfam" id="PF01926">
    <property type="entry name" value="MMR_HSR1"/>
    <property type="match status" value="1"/>
</dbReference>
<dbReference type="OMA" id="MNASHTC"/>
<dbReference type="InterPro" id="IPR006169">
    <property type="entry name" value="GTP1_OBG_dom"/>
</dbReference>
<dbReference type="PROSITE" id="PS51883">
    <property type="entry name" value="OBG"/>
    <property type="match status" value="1"/>
</dbReference>